<keyword evidence="3" id="KW-1133">Transmembrane helix</keyword>
<evidence type="ECO:0000313" key="5">
    <source>
        <dbReference type="EMBL" id="ABG09232.1"/>
    </source>
</evidence>
<organism evidence="5">
    <name type="scientific">Mycobacterium sp. (strain MCS)</name>
    <dbReference type="NCBI Taxonomy" id="164756"/>
    <lineage>
        <taxon>Bacteria</taxon>
        <taxon>Bacillati</taxon>
        <taxon>Actinomycetota</taxon>
        <taxon>Actinomycetes</taxon>
        <taxon>Mycobacteriales</taxon>
        <taxon>Mycobacteriaceae</taxon>
        <taxon>Mycobacterium</taxon>
    </lineage>
</organism>
<reference evidence="5" key="1">
    <citation type="submission" date="2006-06" db="EMBL/GenBank/DDBJ databases">
        <title>Complete sequence of chromosome of Mycobacterium sp. MCS.</title>
        <authorList>
            <consortium name="US DOE Joint Genome Institute"/>
            <person name="Copeland A."/>
            <person name="Lucas S."/>
            <person name="Lapidus A."/>
            <person name="Barry K."/>
            <person name="Detter J.C."/>
            <person name="Glavina del Rio T."/>
            <person name="Hammon N."/>
            <person name="Israni S."/>
            <person name="Dalin E."/>
            <person name="Tice H."/>
            <person name="Pitluck S."/>
            <person name="Martinez M."/>
            <person name="Schmutz J."/>
            <person name="Larimer F."/>
            <person name="Land M."/>
            <person name="Hauser L."/>
            <person name="Kyrpides N."/>
            <person name="Kim E."/>
            <person name="Miller C.D."/>
            <person name="Hughes J.E."/>
            <person name="Anderson A.J."/>
            <person name="Sims R.C."/>
            <person name="Richardson P."/>
        </authorList>
    </citation>
    <scope>NUCLEOTIDE SEQUENCE [LARGE SCALE GENOMIC DNA]</scope>
    <source>
        <strain evidence="5">MCS</strain>
    </source>
</reference>
<dbReference type="EMBL" id="CP000384">
    <property type="protein sequence ID" value="ABG09232.1"/>
    <property type="molecule type" value="Genomic_DNA"/>
</dbReference>
<keyword evidence="2" id="KW-0812">Transmembrane</keyword>
<evidence type="ECO:0000256" key="3">
    <source>
        <dbReference type="ARBA" id="ARBA00022989"/>
    </source>
</evidence>
<evidence type="ECO:0000256" key="4">
    <source>
        <dbReference type="ARBA" id="ARBA00023136"/>
    </source>
</evidence>
<dbReference type="InterPro" id="IPR032808">
    <property type="entry name" value="DoxX"/>
</dbReference>
<sequence length="120" mass="12478" precursor="true">MSALGSKRTYAALAAMQAADAAACVKPIAPIKKAFDDVGLPEEIRPLIPVVKAASAVGLLSVFGWPPLARLTTFMLTVYFVLAAGSHVRARDWSPGLAAASSLLVLFGAMTVKGPDVRTP</sequence>
<name>A0A5Q5BLK2_MYCSS</name>
<dbReference type="AlphaFoldDB" id="A0A5Q5BLK2"/>
<dbReference type="KEGG" id="mmc:Mmcs_3125"/>
<proteinExistence type="predicted"/>
<evidence type="ECO:0008006" key="6">
    <source>
        <dbReference type="Google" id="ProtNLM"/>
    </source>
</evidence>
<comment type="subcellular location">
    <subcellularLocation>
        <location evidence="1">Membrane</location>
        <topology evidence="1">Multi-pass membrane protein</topology>
    </subcellularLocation>
</comment>
<evidence type="ECO:0000256" key="2">
    <source>
        <dbReference type="ARBA" id="ARBA00022692"/>
    </source>
</evidence>
<gene>
    <name evidence="5" type="ordered locus">Mmcs_3125</name>
</gene>
<protein>
    <recommendedName>
        <fullName evidence="6">DoxX family protein</fullName>
    </recommendedName>
</protein>
<dbReference type="Pfam" id="PF13564">
    <property type="entry name" value="DoxX_2"/>
    <property type="match status" value="1"/>
</dbReference>
<evidence type="ECO:0000256" key="1">
    <source>
        <dbReference type="ARBA" id="ARBA00004141"/>
    </source>
</evidence>
<accession>A0A5Q5BLK2</accession>
<keyword evidence="4" id="KW-0472">Membrane</keyword>
<dbReference type="GO" id="GO:0016020">
    <property type="term" value="C:membrane"/>
    <property type="evidence" value="ECO:0007669"/>
    <property type="project" value="UniProtKB-SubCell"/>
</dbReference>